<dbReference type="RefSeq" id="WP_073708975.1">
    <property type="nucleotide sequence ID" value="NZ_MQSU01000002.1"/>
</dbReference>
<dbReference type="OrthoDB" id="4822551at2"/>
<feature type="transmembrane region" description="Helical" evidence="1">
    <location>
        <begin position="12"/>
        <end position="39"/>
    </location>
</feature>
<gene>
    <name evidence="3" type="ORF">BSR29_03885</name>
</gene>
<evidence type="ECO:0000313" key="3">
    <source>
        <dbReference type="EMBL" id="OKL48987.1"/>
    </source>
</evidence>
<feature type="transmembrane region" description="Helical" evidence="1">
    <location>
        <begin position="146"/>
        <end position="169"/>
    </location>
</feature>
<dbReference type="Proteomes" id="UP000186785">
    <property type="component" value="Unassembled WGS sequence"/>
</dbReference>
<dbReference type="InterPro" id="IPR006976">
    <property type="entry name" value="VanZ-like"/>
</dbReference>
<evidence type="ECO:0000256" key="1">
    <source>
        <dbReference type="SAM" id="Phobius"/>
    </source>
</evidence>
<name>A0A1Q5PN80_9ACTO</name>
<dbReference type="Pfam" id="PF04892">
    <property type="entry name" value="VanZ"/>
    <property type="match status" value="1"/>
</dbReference>
<feature type="transmembrane region" description="Helical" evidence="1">
    <location>
        <begin position="121"/>
        <end position="139"/>
    </location>
</feature>
<dbReference type="STRING" id="1921764.BSR28_03455"/>
<dbReference type="InterPro" id="IPR053150">
    <property type="entry name" value="Teicoplanin_resist-assoc"/>
</dbReference>
<keyword evidence="1" id="KW-1133">Transmembrane helix</keyword>
<proteinExistence type="predicted"/>
<accession>A0A1Q5PN80</accession>
<feature type="transmembrane region" description="Helical" evidence="1">
    <location>
        <begin position="181"/>
        <end position="202"/>
    </location>
</feature>
<evidence type="ECO:0000259" key="2">
    <source>
        <dbReference type="Pfam" id="PF04892"/>
    </source>
</evidence>
<keyword evidence="4" id="KW-1185">Reference proteome</keyword>
<organism evidence="3 4">
    <name type="scientific">Boudabousia liubingyangii</name>
    <dbReference type="NCBI Taxonomy" id="1921764"/>
    <lineage>
        <taxon>Bacteria</taxon>
        <taxon>Bacillati</taxon>
        <taxon>Actinomycetota</taxon>
        <taxon>Actinomycetes</taxon>
        <taxon>Actinomycetales</taxon>
        <taxon>Actinomycetaceae</taxon>
        <taxon>Boudabousia</taxon>
    </lineage>
</organism>
<keyword evidence="1" id="KW-0472">Membrane</keyword>
<comment type="caution">
    <text evidence="3">The sequence shown here is derived from an EMBL/GenBank/DDBJ whole genome shotgun (WGS) entry which is preliminary data.</text>
</comment>
<feature type="transmembrane region" description="Helical" evidence="1">
    <location>
        <begin position="51"/>
        <end position="70"/>
    </location>
</feature>
<dbReference type="PANTHER" id="PTHR36834">
    <property type="entry name" value="MEMBRANE PROTEIN-RELATED"/>
    <property type="match status" value="1"/>
</dbReference>
<protein>
    <recommendedName>
        <fullName evidence="2">VanZ-like domain-containing protein</fullName>
    </recommendedName>
</protein>
<dbReference type="PANTHER" id="PTHR36834:SF1">
    <property type="entry name" value="INTEGRAL MEMBRANE PROTEIN"/>
    <property type="match status" value="1"/>
</dbReference>
<reference evidence="3 4" key="1">
    <citation type="submission" date="2016-11" db="EMBL/GenBank/DDBJ databases">
        <title>Actinomyces gypaetusis sp. nov. isolated from the vulture Gypaetus barbatus in Qinghai Tibet Plateau China.</title>
        <authorList>
            <person name="Meng X."/>
        </authorList>
    </citation>
    <scope>NUCLEOTIDE SEQUENCE [LARGE SCALE GENOMIC DNA]</scope>
    <source>
        <strain evidence="3 4">VUL4_2</strain>
    </source>
</reference>
<feature type="domain" description="VanZ-like" evidence="2">
    <location>
        <begin position="58"/>
        <end position="196"/>
    </location>
</feature>
<dbReference type="EMBL" id="MQSV01000002">
    <property type="protein sequence ID" value="OKL48987.1"/>
    <property type="molecule type" value="Genomic_DNA"/>
</dbReference>
<evidence type="ECO:0000313" key="4">
    <source>
        <dbReference type="Proteomes" id="UP000186785"/>
    </source>
</evidence>
<dbReference type="AlphaFoldDB" id="A0A1Q5PN80"/>
<sequence length="208" mass="23320">MILIAITGSQLFAHAVLLILVGMLLSAVVFIPLSAFRYFLMGSKDNQSLKFGFHSIVMIYVTALIGYTFFPIPKITPYWCSRRPAHRVVLDPTLPFRSIRQQVMQGENWLQILFSHSATGLWLNVLLFVPMGFILVWHYRLSIRAALALGFISSLFIEVAQFSANFGLVECQYRISDINDLLMNTLGAFLGAFLAQSIRALVKGGDGR</sequence>
<keyword evidence="1" id="KW-0812">Transmembrane</keyword>